<evidence type="ECO:0000313" key="12">
    <source>
        <dbReference type="Proteomes" id="UP001516400"/>
    </source>
</evidence>
<keyword evidence="5 8" id="KW-1133">Transmembrane helix</keyword>
<evidence type="ECO:0000256" key="2">
    <source>
        <dbReference type="ARBA" id="ARBA00009671"/>
    </source>
</evidence>
<evidence type="ECO:0000256" key="4">
    <source>
        <dbReference type="ARBA" id="ARBA00022692"/>
    </source>
</evidence>
<gene>
    <name evidence="11" type="ORF">HHI36_012874</name>
</gene>
<dbReference type="AlphaFoldDB" id="A0ABD2NG22"/>
<evidence type="ECO:0000256" key="3">
    <source>
        <dbReference type="ARBA" id="ARBA00022475"/>
    </source>
</evidence>
<dbReference type="Pfam" id="PF04547">
    <property type="entry name" value="Anoctamin"/>
    <property type="match status" value="1"/>
</dbReference>
<evidence type="ECO:0000256" key="5">
    <source>
        <dbReference type="ARBA" id="ARBA00022989"/>
    </source>
</evidence>
<keyword evidence="7" id="KW-0325">Glycoprotein</keyword>
<organism evidence="11 12">
    <name type="scientific">Cryptolaemus montrouzieri</name>
    <dbReference type="NCBI Taxonomy" id="559131"/>
    <lineage>
        <taxon>Eukaryota</taxon>
        <taxon>Metazoa</taxon>
        <taxon>Ecdysozoa</taxon>
        <taxon>Arthropoda</taxon>
        <taxon>Hexapoda</taxon>
        <taxon>Insecta</taxon>
        <taxon>Pterygota</taxon>
        <taxon>Neoptera</taxon>
        <taxon>Endopterygota</taxon>
        <taxon>Coleoptera</taxon>
        <taxon>Polyphaga</taxon>
        <taxon>Cucujiformia</taxon>
        <taxon>Coccinelloidea</taxon>
        <taxon>Coccinellidae</taxon>
        <taxon>Scymninae</taxon>
        <taxon>Scymnini</taxon>
        <taxon>Cryptolaemus</taxon>
    </lineage>
</organism>
<feature type="transmembrane region" description="Helical" evidence="8">
    <location>
        <begin position="744"/>
        <end position="765"/>
    </location>
</feature>
<protein>
    <recommendedName>
        <fullName evidence="8">Anoctamin</fullName>
    </recommendedName>
</protein>
<comment type="similarity">
    <text evidence="2 8">Belongs to the anoctamin family.</text>
</comment>
<keyword evidence="3" id="KW-1003">Cell membrane</keyword>
<dbReference type="Pfam" id="PF16178">
    <property type="entry name" value="Anoct_dimer"/>
    <property type="match status" value="1"/>
</dbReference>
<accession>A0ABD2NG22</accession>
<dbReference type="InterPro" id="IPR007632">
    <property type="entry name" value="Anoctamin"/>
</dbReference>
<evidence type="ECO:0000259" key="9">
    <source>
        <dbReference type="Pfam" id="PF04547"/>
    </source>
</evidence>
<feature type="domain" description="Anoctamin dimerisation" evidence="10">
    <location>
        <begin position="138"/>
        <end position="220"/>
    </location>
</feature>
<feature type="domain" description="Anoctamin transmembrane" evidence="9">
    <location>
        <begin position="224"/>
        <end position="776"/>
    </location>
</feature>
<evidence type="ECO:0000256" key="8">
    <source>
        <dbReference type="RuleBase" id="RU280814"/>
    </source>
</evidence>
<keyword evidence="12" id="KW-1185">Reference proteome</keyword>
<feature type="transmembrane region" description="Helical" evidence="8">
    <location>
        <begin position="307"/>
        <end position="329"/>
    </location>
</feature>
<evidence type="ECO:0000256" key="1">
    <source>
        <dbReference type="ARBA" id="ARBA00004651"/>
    </source>
</evidence>
<dbReference type="Proteomes" id="UP001516400">
    <property type="component" value="Unassembled WGS sequence"/>
</dbReference>
<keyword evidence="6 8" id="KW-0472">Membrane</keyword>
<feature type="transmembrane region" description="Helical" evidence="8">
    <location>
        <begin position="240"/>
        <end position="264"/>
    </location>
</feature>
<dbReference type="InterPro" id="IPR032394">
    <property type="entry name" value="Anoct_dimer"/>
</dbReference>
<feature type="transmembrane region" description="Helical" evidence="8">
    <location>
        <begin position="389"/>
        <end position="410"/>
    </location>
</feature>
<feature type="transmembrane region" description="Helical" evidence="8">
    <location>
        <begin position="597"/>
        <end position="620"/>
    </location>
</feature>
<dbReference type="InterPro" id="IPR049452">
    <property type="entry name" value="Anoctamin_TM"/>
</dbReference>
<evidence type="ECO:0000256" key="7">
    <source>
        <dbReference type="ARBA" id="ARBA00023180"/>
    </source>
</evidence>
<evidence type="ECO:0000259" key="10">
    <source>
        <dbReference type="Pfam" id="PF16178"/>
    </source>
</evidence>
<dbReference type="GO" id="GO:0005886">
    <property type="term" value="C:plasma membrane"/>
    <property type="evidence" value="ECO:0007669"/>
    <property type="project" value="UniProtKB-SubCell"/>
</dbReference>
<proteinExistence type="inferred from homology"/>
<dbReference type="PANTHER" id="PTHR12308">
    <property type="entry name" value="ANOCTAMIN"/>
    <property type="match status" value="1"/>
</dbReference>
<reference evidence="11 12" key="1">
    <citation type="journal article" date="2021" name="BMC Biol.">
        <title>Horizontally acquired antibacterial genes associated with adaptive radiation of ladybird beetles.</title>
        <authorList>
            <person name="Li H.S."/>
            <person name="Tang X.F."/>
            <person name="Huang Y.H."/>
            <person name="Xu Z.Y."/>
            <person name="Chen M.L."/>
            <person name="Du X.Y."/>
            <person name="Qiu B.Y."/>
            <person name="Chen P.T."/>
            <person name="Zhang W."/>
            <person name="Slipinski A."/>
            <person name="Escalona H.E."/>
            <person name="Waterhouse R.M."/>
            <person name="Zwick A."/>
            <person name="Pang H."/>
        </authorList>
    </citation>
    <scope>NUCLEOTIDE SEQUENCE [LARGE SCALE GENOMIC DNA]</scope>
    <source>
        <strain evidence="11">SYSU2018</strain>
    </source>
</reference>
<name>A0ABD2NG22_9CUCU</name>
<sequence>MDIEEEIEEKLFNLRKFRKDDNIEPIPYYFRDGERRIHYIIVLQDTAIYKKEVLRKVLDFLSFLEYQGLEFEFEIGVMDASLVFLKIHATDIVIKHFANVYDVDIDNAGHNFIPDDSCRCYFRMTKLTRDNDDVFRRKGSATSCEINLLLYKILSDPLTYDERDVYGIDKMIKLGFIKDAFPLHDGPWQWAEEKQENLNDRQILSKYWANFSMWYKEQPINLVSKYFGTDMAFFFAWCEYYNFMLIIVAIVGITFILINVLILVAAPSVVLPQFCNATDAMICPMCSSKMCHFVPVRNYCKTHRAEFVLGNYVNVIYAVFISIWVAAFLECWRRKECTLRVRWNVQHTDVEYKIRYDYKDKSTYRKKSMVTGKIEPYVPVGVKILRYSLIYFIVFLVLVLVSSYVILLVLMKNFLISLMESEPRRTLLTTVVYSICQVIFIKTFSMFYIKISMWLTYMEVPKTQKMYDDRVIYKIYLFGFINNYIPILYTAFLRGQLATLPGKKSVTHIFDEDFCLPSGCVILLSIQLLVVMSLKSFGGNIFTAIGRFIRQMLFAASQKKTVAETEMYVPVWEKEYYLEKSNKELWAFHFSEMILQFGYVSFFMAAFPLVGLIAVLNNFVEFRMTAIKLVRGNRRPVPNMIGGIGAWDDIIKFASYFSIICNAFMVAFNTRFIRSVVYSAVSEGGEEGLFNFTYSLYAVKDLPSKFHNIVDVDECFYFGLRHPPSHAKKYTFRDEHYMVLTWKFVFIIIFENLILMVIGGIYYFVDAMPEELKNNYTEKNYL</sequence>
<comment type="caution">
    <text evidence="11">The sequence shown here is derived from an EMBL/GenBank/DDBJ whole genome shotgun (WGS) entry which is preliminary data.</text>
</comment>
<keyword evidence="4 8" id="KW-0812">Transmembrane</keyword>
<evidence type="ECO:0000256" key="6">
    <source>
        <dbReference type="ARBA" id="ARBA00023136"/>
    </source>
</evidence>
<feature type="transmembrane region" description="Helical" evidence="8">
    <location>
        <begin position="431"/>
        <end position="451"/>
    </location>
</feature>
<dbReference type="EMBL" id="JABFTP020000103">
    <property type="protein sequence ID" value="KAL3277529.1"/>
    <property type="molecule type" value="Genomic_DNA"/>
</dbReference>
<dbReference type="PANTHER" id="PTHR12308:SF84">
    <property type="entry name" value="ANOCTAMIN"/>
    <property type="match status" value="1"/>
</dbReference>
<evidence type="ECO:0000313" key="11">
    <source>
        <dbReference type="EMBL" id="KAL3277529.1"/>
    </source>
</evidence>
<comment type="subcellular location">
    <subcellularLocation>
        <location evidence="1">Cell membrane</location>
        <topology evidence="1">Multi-pass membrane protein</topology>
    </subcellularLocation>
    <subcellularLocation>
        <location evidence="8">Membrane</location>
        <topology evidence="8">Multi-pass membrane protein</topology>
    </subcellularLocation>
</comment>
<feature type="transmembrane region" description="Helical" evidence="8">
    <location>
        <begin position="471"/>
        <end position="493"/>
    </location>
</feature>
<feature type="transmembrane region" description="Helical" evidence="8">
    <location>
        <begin position="514"/>
        <end position="534"/>
    </location>
</feature>